<dbReference type="OrthoDB" id="6145874at2759"/>
<dbReference type="EMBL" id="CAJHJT010000034">
    <property type="protein sequence ID" value="CAD7003088.1"/>
    <property type="molecule type" value="Genomic_DNA"/>
</dbReference>
<keyword evidence="1" id="KW-0732">Signal</keyword>
<evidence type="ECO:0000313" key="3">
    <source>
        <dbReference type="Proteomes" id="UP000606786"/>
    </source>
</evidence>
<reference evidence="2" key="1">
    <citation type="submission" date="2020-11" db="EMBL/GenBank/DDBJ databases">
        <authorList>
            <person name="Whitehead M."/>
        </authorList>
    </citation>
    <scope>NUCLEOTIDE SEQUENCE</scope>
    <source>
        <strain evidence="2">EGII</strain>
    </source>
</reference>
<sequence length="101" mass="11738">MTKPHLFVGCQVWNLFRISMFICLTQTCQRVNRWALVDAVKEVTNQKVENKFHFRKSSAAPKSDEMANTCKDLLTNLHDRVSVLASLDEDLRKRLESIENK</sequence>
<feature type="signal peptide" evidence="1">
    <location>
        <begin position="1"/>
        <end position="30"/>
    </location>
</feature>
<evidence type="ECO:0000256" key="1">
    <source>
        <dbReference type="SAM" id="SignalP"/>
    </source>
</evidence>
<organism evidence="2 3">
    <name type="scientific">Ceratitis capitata</name>
    <name type="common">Mediterranean fruit fly</name>
    <name type="synonym">Tephritis capitata</name>
    <dbReference type="NCBI Taxonomy" id="7213"/>
    <lineage>
        <taxon>Eukaryota</taxon>
        <taxon>Metazoa</taxon>
        <taxon>Ecdysozoa</taxon>
        <taxon>Arthropoda</taxon>
        <taxon>Hexapoda</taxon>
        <taxon>Insecta</taxon>
        <taxon>Pterygota</taxon>
        <taxon>Neoptera</taxon>
        <taxon>Endopterygota</taxon>
        <taxon>Diptera</taxon>
        <taxon>Brachycera</taxon>
        <taxon>Muscomorpha</taxon>
        <taxon>Tephritoidea</taxon>
        <taxon>Tephritidae</taxon>
        <taxon>Ceratitis</taxon>
        <taxon>Ceratitis</taxon>
    </lineage>
</organism>
<evidence type="ECO:0000313" key="2">
    <source>
        <dbReference type="EMBL" id="CAD7003088.1"/>
    </source>
</evidence>
<feature type="chain" id="PRO_5032956402" evidence="1">
    <location>
        <begin position="31"/>
        <end position="101"/>
    </location>
</feature>
<proteinExistence type="predicted"/>
<comment type="caution">
    <text evidence="2">The sequence shown here is derived from an EMBL/GenBank/DDBJ whole genome shotgun (WGS) entry which is preliminary data.</text>
</comment>
<keyword evidence="3" id="KW-1185">Reference proteome</keyword>
<dbReference type="Proteomes" id="UP000606786">
    <property type="component" value="Unassembled WGS sequence"/>
</dbReference>
<protein>
    <submittedName>
        <fullName evidence="2">(Mediterranean fruit fly) hypothetical protein</fullName>
    </submittedName>
</protein>
<gene>
    <name evidence="2" type="ORF">CCAP1982_LOCUS11551</name>
</gene>
<dbReference type="AlphaFoldDB" id="A0A811UXP4"/>
<accession>A0A811UXP4</accession>
<name>A0A811UXP4_CERCA</name>